<feature type="transmembrane region" description="Helical" evidence="1">
    <location>
        <begin position="7"/>
        <end position="29"/>
    </location>
</feature>
<sequence>MISMGKLVAIGIVLLVIFLIIVGMFVYSYTQLSVNLNDVKFHSIDWATLTWDKLLNLGLSTLTGEWFGAAFELIEGINLNLFFGIANNGLLPVYIPDLSYDVLINGISIGKGNSDVDLVINPGQIKVISSFQNITKDSMMPAISSVIESQGVMEIRVKGIAYFQFFGLGIPVPFESYRTISIYDEVRERINEEIQKNKMQNSVISSVGKSIGSALGSIVNEIFGGEKLDLDLSGQKFADSMYEVGPGAYTYVSFTLPCDARVQGGFIASDILGDDIIVILMDDYNFDKFENNQSAISFFDSGKVKSGEFDLMLGSGDYYIVMSNQYSLLSTKTVQLQAATLCV</sequence>
<keyword evidence="1" id="KW-0812">Transmembrane</keyword>
<evidence type="ECO:0000313" key="3">
    <source>
        <dbReference type="Proteomes" id="UP000032408"/>
    </source>
</evidence>
<dbReference type="SUPFAM" id="SSF117070">
    <property type="entry name" value="LEA14-like"/>
    <property type="match status" value="1"/>
</dbReference>
<organism evidence="2 3">
    <name type="scientific">Nitrosopumilus adriaticus</name>
    <dbReference type="NCBI Taxonomy" id="1580092"/>
    <lineage>
        <taxon>Archaea</taxon>
        <taxon>Nitrososphaerota</taxon>
        <taxon>Nitrososphaeria</taxon>
        <taxon>Nitrosopumilales</taxon>
        <taxon>Nitrosopumilaceae</taxon>
        <taxon>Nitrosopumilus</taxon>
    </lineage>
</organism>
<accession>A0A0D5C428</accession>
<proteinExistence type="predicted"/>
<dbReference type="EMBL" id="CP011070">
    <property type="protein sequence ID" value="AJW71564.1"/>
    <property type="molecule type" value="Genomic_DNA"/>
</dbReference>
<reference evidence="2 3" key="2">
    <citation type="journal article" date="2016" name="ISME J.">
        <title>Physiological and genomic characterization of two novel marine thaumarchaeal strains indicates niche differentiation.</title>
        <authorList>
            <person name="Bayer B."/>
            <person name="Vojvoda J."/>
            <person name="Offre P."/>
            <person name="Alves R.J."/>
            <person name="Elisabeth N.H."/>
            <person name="Garcia J.A."/>
            <person name="Volland J.M."/>
            <person name="Srivastava A."/>
            <person name="Schleper C."/>
            <person name="Herndl G.J."/>
        </authorList>
    </citation>
    <scope>NUCLEOTIDE SEQUENCE [LARGE SCALE GENOMIC DNA]</scope>
    <source>
        <strain evidence="2 3">NF5</strain>
    </source>
</reference>
<protein>
    <submittedName>
        <fullName evidence="2">Uncharacterized protein</fullName>
    </submittedName>
</protein>
<reference evidence="3" key="1">
    <citation type="submission" date="2015-03" db="EMBL/GenBank/DDBJ databases">
        <title>Characterization of two novel Thaumarchaeota isolated from the Northern Adriatic Sea.</title>
        <authorList>
            <person name="Bayer B."/>
            <person name="Vojvoda J."/>
            <person name="Offre P."/>
            <person name="Srivastava A."/>
            <person name="Elisabeth N."/>
            <person name="Garcia J.A.L."/>
            <person name="Schleper C."/>
            <person name="Herndl G.J."/>
        </authorList>
    </citation>
    <scope>NUCLEOTIDE SEQUENCE [LARGE SCALE GENOMIC DNA]</scope>
    <source>
        <strain evidence="3">NF5</strain>
    </source>
</reference>
<keyword evidence="1" id="KW-0472">Membrane</keyword>
<dbReference type="Gene3D" id="2.60.40.1820">
    <property type="match status" value="1"/>
</dbReference>
<dbReference type="HOGENOM" id="CLU_807988_0_0_2"/>
<dbReference type="AlphaFoldDB" id="A0A0D5C428"/>
<name>A0A0D5C428_9ARCH</name>
<keyword evidence="1" id="KW-1133">Transmembrane helix</keyword>
<keyword evidence="3" id="KW-1185">Reference proteome</keyword>
<evidence type="ECO:0000256" key="1">
    <source>
        <dbReference type="SAM" id="Phobius"/>
    </source>
</evidence>
<gene>
    <name evidence="2" type="ORF">NADRNF5_1886</name>
</gene>
<evidence type="ECO:0000313" key="2">
    <source>
        <dbReference type="EMBL" id="AJW71564.1"/>
    </source>
</evidence>
<dbReference type="Proteomes" id="UP000032408">
    <property type="component" value="Chromosome"/>
</dbReference>
<dbReference type="KEGG" id="nin:NADRNF5_1886"/>